<dbReference type="InterPro" id="IPR050109">
    <property type="entry name" value="HTH-type_TetR-like_transc_reg"/>
</dbReference>
<keyword evidence="2 4" id="KW-0238">DNA-binding</keyword>
<evidence type="ECO:0000256" key="1">
    <source>
        <dbReference type="ARBA" id="ARBA00023015"/>
    </source>
</evidence>
<dbReference type="OrthoDB" id="9796019at2"/>
<keyword evidence="3" id="KW-0804">Transcription</keyword>
<dbReference type="SUPFAM" id="SSF48498">
    <property type="entry name" value="Tetracyclin repressor-like, C-terminal domain"/>
    <property type="match status" value="1"/>
</dbReference>
<dbReference type="AlphaFoldDB" id="A0A4V3EJG3"/>
<keyword evidence="1" id="KW-0805">Transcription regulation</keyword>
<dbReference type="PANTHER" id="PTHR30055:SF148">
    <property type="entry name" value="TETR-FAMILY TRANSCRIPTIONAL REGULATOR"/>
    <property type="match status" value="1"/>
</dbReference>
<name>A0A4V3EJG3_9ACTN</name>
<dbReference type="PANTHER" id="PTHR30055">
    <property type="entry name" value="HTH-TYPE TRANSCRIPTIONAL REGULATOR RUTR"/>
    <property type="match status" value="1"/>
</dbReference>
<dbReference type="Gene3D" id="1.10.10.60">
    <property type="entry name" value="Homeodomain-like"/>
    <property type="match status" value="1"/>
</dbReference>
<protein>
    <submittedName>
        <fullName evidence="6">TetR family transcriptional regulator</fullName>
    </submittedName>
</protein>
<dbReference type="Gene3D" id="1.10.357.10">
    <property type="entry name" value="Tetracycline Repressor, domain 2"/>
    <property type="match status" value="1"/>
</dbReference>
<dbReference type="Pfam" id="PF16859">
    <property type="entry name" value="TetR_C_11"/>
    <property type="match status" value="1"/>
</dbReference>
<evidence type="ECO:0000259" key="5">
    <source>
        <dbReference type="PROSITE" id="PS50977"/>
    </source>
</evidence>
<feature type="DNA-binding region" description="H-T-H motif" evidence="4">
    <location>
        <begin position="32"/>
        <end position="51"/>
    </location>
</feature>
<dbReference type="InterPro" id="IPR009057">
    <property type="entry name" value="Homeodomain-like_sf"/>
</dbReference>
<dbReference type="Proteomes" id="UP000294558">
    <property type="component" value="Unassembled WGS sequence"/>
</dbReference>
<dbReference type="PROSITE" id="PS50977">
    <property type="entry name" value="HTH_TETR_2"/>
    <property type="match status" value="1"/>
</dbReference>
<dbReference type="InterPro" id="IPR011075">
    <property type="entry name" value="TetR_C"/>
</dbReference>
<evidence type="ECO:0000313" key="7">
    <source>
        <dbReference type="Proteomes" id="UP000294558"/>
    </source>
</evidence>
<evidence type="ECO:0000256" key="3">
    <source>
        <dbReference type="ARBA" id="ARBA00023163"/>
    </source>
</evidence>
<dbReference type="GO" id="GO:0000976">
    <property type="term" value="F:transcription cis-regulatory region binding"/>
    <property type="evidence" value="ECO:0007669"/>
    <property type="project" value="TreeGrafter"/>
</dbReference>
<evidence type="ECO:0000256" key="4">
    <source>
        <dbReference type="PROSITE-ProRule" id="PRU00335"/>
    </source>
</evidence>
<dbReference type="Pfam" id="PF00440">
    <property type="entry name" value="TetR_N"/>
    <property type="match status" value="1"/>
</dbReference>
<comment type="caution">
    <text evidence="6">The sequence shown here is derived from an EMBL/GenBank/DDBJ whole genome shotgun (WGS) entry which is preliminary data.</text>
</comment>
<evidence type="ECO:0000313" key="6">
    <source>
        <dbReference type="EMBL" id="TDT18248.1"/>
    </source>
</evidence>
<dbReference type="InterPro" id="IPR001647">
    <property type="entry name" value="HTH_TetR"/>
</dbReference>
<dbReference type="InterPro" id="IPR036271">
    <property type="entry name" value="Tet_transcr_reg_TetR-rel_C_sf"/>
</dbReference>
<feature type="domain" description="HTH tetR-type" evidence="5">
    <location>
        <begin position="9"/>
        <end position="69"/>
    </location>
</feature>
<reference evidence="6 7" key="1">
    <citation type="submission" date="2019-03" db="EMBL/GenBank/DDBJ databases">
        <title>Sequencing the genomes of 1000 actinobacteria strains.</title>
        <authorList>
            <person name="Klenk H.-P."/>
        </authorList>
    </citation>
    <scope>NUCLEOTIDE SEQUENCE [LARGE SCALE GENOMIC DNA]</scope>
    <source>
        <strain evidence="6 7">DSM 18936</strain>
    </source>
</reference>
<dbReference type="EMBL" id="SOAU01000001">
    <property type="protein sequence ID" value="TDT18248.1"/>
    <property type="molecule type" value="Genomic_DNA"/>
</dbReference>
<evidence type="ECO:0000256" key="2">
    <source>
        <dbReference type="ARBA" id="ARBA00023125"/>
    </source>
</evidence>
<proteinExistence type="predicted"/>
<organism evidence="6 7">
    <name type="scientific">Ilumatobacter fluminis</name>
    <dbReference type="NCBI Taxonomy" id="467091"/>
    <lineage>
        <taxon>Bacteria</taxon>
        <taxon>Bacillati</taxon>
        <taxon>Actinomycetota</taxon>
        <taxon>Acidimicrobiia</taxon>
        <taxon>Acidimicrobiales</taxon>
        <taxon>Ilumatobacteraceae</taxon>
        <taxon>Ilumatobacter</taxon>
    </lineage>
</organism>
<dbReference type="GO" id="GO:0003700">
    <property type="term" value="F:DNA-binding transcription factor activity"/>
    <property type="evidence" value="ECO:0007669"/>
    <property type="project" value="TreeGrafter"/>
</dbReference>
<accession>A0A4V3EJG3</accession>
<dbReference type="RefSeq" id="WP_133870477.1">
    <property type="nucleotide sequence ID" value="NZ_SOAU01000001.1"/>
</dbReference>
<gene>
    <name evidence="6" type="ORF">BDK89_3866</name>
</gene>
<dbReference type="SUPFAM" id="SSF46689">
    <property type="entry name" value="Homeodomain-like"/>
    <property type="match status" value="1"/>
</dbReference>
<keyword evidence="7" id="KW-1185">Reference proteome</keyword>
<sequence>MARGRTRDEDAERRVLEAAFELVGSRPPGEVGINDIAAAANVAKQTIYRWWPSRTAVILDALVVGTMRATPFRETDDIRADFEAHLRTVIKLFNSPTGRIVREMLAEAHTDPTIADEFRQRFWQPRRDLSQARLRRGIELGQIRDDLDHEIVLDAIYGPLWTRLMIGHLPLRAADAARVTDAIWPGIAAARA</sequence>